<dbReference type="EMBL" id="GBEZ01023276">
    <property type="protein sequence ID" value="JAC63602.1"/>
    <property type="molecule type" value="Transcribed_RNA"/>
</dbReference>
<reference evidence="1" key="1">
    <citation type="submission" date="2014-05" db="EMBL/GenBank/DDBJ databases">
        <title>The transcriptome of the halophilic microalga Tetraselmis sp. GSL018 isolated from the Great Salt Lake, Utah.</title>
        <authorList>
            <person name="Jinkerson R.E."/>
            <person name="D'Adamo S."/>
            <person name="Posewitz M.C."/>
        </authorList>
    </citation>
    <scope>NUCLEOTIDE SEQUENCE</scope>
    <source>
        <strain evidence="1">GSL018</strain>
    </source>
</reference>
<evidence type="ECO:0000313" key="1">
    <source>
        <dbReference type="EMBL" id="JAC63602.1"/>
    </source>
</evidence>
<name>A0A061QSJ2_9CHLO</name>
<protein>
    <submittedName>
        <fullName evidence="1">Uncharacterized protein</fullName>
    </submittedName>
</protein>
<feature type="non-terminal residue" evidence="1">
    <location>
        <position position="1"/>
    </location>
</feature>
<proteinExistence type="predicted"/>
<organism evidence="1">
    <name type="scientific">Tetraselmis sp. GSL018</name>
    <dbReference type="NCBI Taxonomy" id="582737"/>
    <lineage>
        <taxon>Eukaryota</taxon>
        <taxon>Viridiplantae</taxon>
        <taxon>Chlorophyta</taxon>
        <taxon>core chlorophytes</taxon>
        <taxon>Chlorodendrophyceae</taxon>
        <taxon>Chlorodendrales</taxon>
        <taxon>Chlorodendraceae</taxon>
        <taxon>Tetraselmis</taxon>
    </lineage>
</organism>
<dbReference type="AlphaFoldDB" id="A0A061QSJ2"/>
<gene>
    <name evidence="1" type="ORF">TSPGSL018_20246</name>
</gene>
<accession>A0A061QSJ2</accession>
<sequence>KILGVTKAGTAIPSIQNGGIFTVTNKREFKVGARIPERPPFAQREEIYSKTGFLEILLDTAML</sequence>